<reference evidence="2" key="5">
    <citation type="journal article" date="2021" name="G3 (Bethesda)">
        <title>Aegilops tauschii genome assembly Aet v5.0 features greater sequence contiguity and improved annotation.</title>
        <authorList>
            <person name="Wang L."/>
            <person name="Zhu T."/>
            <person name="Rodriguez J.C."/>
            <person name="Deal K.R."/>
            <person name="Dubcovsky J."/>
            <person name="McGuire P.E."/>
            <person name="Lux T."/>
            <person name="Spannagl M."/>
            <person name="Mayer K.F.X."/>
            <person name="Baldrich P."/>
            <person name="Meyers B.C."/>
            <person name="Huo N."/>
            <person name="Gu Y.Q."/>
            <person name="Zhou H."/>
            <person name="Devos K.M."/>
            <person name="Bennetzen J.L."/>
            <person name="Unver T."/>
            <person name="Budak H."/>
            <person name="Gulick P.J."/>
            <person name="Galiba G."/>
            <person name="Kalapos B."/>
            <person name="Nelson D.R."/>
            <person name="Li P."/>
            <person name="You F.M."/>
            <person name="Luo M.C."/>
            <person name="Dvorak J."/>
        </authorList>
    </citation>
    <scope>NUCLEOTIDE SEQUENCE [LARGE SCALE GENOMIC DNA]</scope>
    <source>
        <strain evidence="2">cv. AL8/78</strain>
    </source>
</reference>
<protein>
    <submittedName>
        <fullName evidence="2">Uncharacterized protein</fullName>
    </submittedName>
</protein>
<dbReference type="Proteomes" id="UP000015105">
    <property type="component" value="Chromosome 1D"/>
</dbReference>
<evidence type="ECO:0000256" key="1">
    <source>
        <dbReference type="SAM" id="MobiDB-lite"/>
    </source>
</evidence>
<evidence type="ECO:0000313" key="2">
    <source>
        <dbReference type="EnsemblPlants" id="AET1Gv20159000.1"/>
    </source>
</evidence>
<proteinExistence type="predicted"/>
<feature type="region of interest" description="Disordered" evidence="1">
    <location>
        <begin position="23"/>
        <end position="68"/>
    </location>
</feature>
<reference evidence="2" key="3">
    <citation type="journal article" date="2017" name="Nature">
        <title>Genome sequence of the progenitor of the wheat D genome Aegilops tauschii.</title>
        <authorList>
            <person name="Luo M.C."/>
            <person name="Gu Y.Q."/>
            <person name="Puiu D."/>
            <person name="Wang H."/>
            <person name="Twardziok S.O."/>
            <person name="Deal K.R."/>
            <person name="Huo N."/>
            <person name="Zhu T."/>
            <person name="Wang L."/>
            <person name="Wang Y."/>
            <person name="McGuire P.E."/>
            <person name="Liu S."/>
            <person name="Long H."/>
            <person name="Ramasamy R.K."/>
            <person name="Rodriguez J.C."/>
            <person name="Van S.L."/>
            <person name="Yuan L."/>
            <person name="Wang Z."/>
            <person name="Xia Z."/>
            <person name="Xiao L."/>
            <person name="Anderson O.D."/>
            <person name="Ouyang S."/>
            <person name="Liang Y."/>
            <person name="Zimin A.V."/>
            <person name="Pertea G."/>
            <person name="Qi P."/>
            <person name="Bennetzen J.L."/>
            <person name="Dai X."/>
            <person name="Dawson M.W."/>
            <person name="Muller H.G."/>
            <person name="Kugler K."/>
            <person name="Rivarola-Duarte L."/>
            <person name="Spannagl M."/>
            <person name="Mayer K.F.X."/>
            <person name="Lu F.H."/>
            <person name="Bevan M.W."/>
            <person name="Leroy P."/>
            <person name="Li P."/>
            <person name="You F.M."/>
            <person name="Sun Q."/>
            <person name="Liu Z."/>
            <person name="Lyons E."/>
            <person name="Wicker T."/>
            <person name="Salzberg S.L."/>
            <person name="Devos K.M."/>
            <person name="Dvorak J."/>
        </authorList>
    </citation>
    <scope>NUCLEOTIDE SEQUENCE [LARGE SCALE GENOMIC DNA]</scope>
    <source>
        <strain evidence="2">cv. AL8/78</strain>
    </source>
</reference>
<dbReference type="Gramene" id="AET1Gv20159000.1">
    <property type="protein sequence ID" value="AET1Gv20159000.1"/>
    <property type="gene ID" value="AET1Gv20159000"/>
</dbReference>
<reference evidence="3" key="1">
    <citation type="journal article" date="2014" name="Science">
        <title>Ancient hybridizations among the ancestral genomes of bread wheat.</title>
        <authorList>
            <consortium name="International Wheat Genome Sequencing Consortium,"/>
            <person name="Marcussen T."/>
            <person name="Sandve S.R."/>
            <person name="Heier L."/>
            <person name="Spannagl M."/>
            <person name="Pfeifer M."/>
            <person name="Jakobsen K.S."/>
            <person name="Wulff B.B."/>
            <person name="Steuernagel B."/>
            <person name="Mayer K.F."/>
            <person name="Olsen O.A."/>
        </authorList>
    </citation>
    <scope>NUCLEOTIDE SEQUENCE [LARGE SCALE GENOMIC DNA]</scope>
    <source>
        <strain evidence="3">cv. AL8/78</strain>
    </source>
</reference>
<reference evidence="2" key="4">
    <citation type="submission" date="2019-03" db="UniProtKB">
        <authorList>
            <consortium name="EnsemblPlants"/>
        </authorList>
    </citation>
    <scope>IDENTIFICATION</scope>
</reference>
<name>A0A452XTM7_AEGTS</name>
<organism evidence="2 3">
    <name type="scientific">Aegilops tauschii subsp. strangulata</name>
    <name type="common">Goatgrass</name>
    <dbReference type="NCBI Taxonomy" id="200361"/>
    <lineage>
        <taxon>Eukaryota</taxon>
        <taxon>Viridiplantae</taxon>
        <taxon>Streptophyta</taxon>
        <taxon>Embryophyta</taxon>
        <taxon>Tracheophyta</taxon>
        <taxon>Spermatophyta</taxon>
        <taxon>Magnoliopsida</taxon>
        <taxon>Liliopsida</taxon>
        <taxon>Poales</taxon>
        <taxon>Poaceae</taxon>
        <taxon>BOP clade</taxon>
        <taxon>Pooideae</taxon>
        <taxon>Triticodae</taxon>
        <taxon>Triticeae</taxon>
        <taxon>Triticinae</taxon>
        <taxon>Aegilops</taxon>
    </lineage>
</organism>
<evidence type="ECO:0000313" key="3">
    <source>
        <dbReference type="Proteomes" id="UP000015105"/>
    </source>
</evidence>
<keyword evidence="3" id="KW-1185">Reference proteome</keyword>
<dbReference type="EnsemblPlants" id="AET1Gv20159000.1">
    <property type="protein sequence ID" value="AET1Gv20159000.1"/>
    <property type="gene ID" value="AET1Gv20159000"/>
</dbReference>
<accession>A0A452XTM7</accession>
<reference evidence="3" key="2">
    <citation type="journal article" date="2017" name="Nat. Plants">
        <title>The Aegilops tauschii genome reveals multiple impacts of transposons.</title>
        <authorList>
            <person name="Zhao G."/>
            <person name="Zou C."/>
            <person name="Li K."/>
            <person name="Wang K."/>
            <person name="Li T."/>
            <person name="Gao L."/>
            <person name="Zhang X."/>
            <person name="Wang H."/>
            <person name="Yang Z."/>
            <person name="Liu X."/>
            <person name="Jiang W."/>
            <person name="Mao L."/>
            <person name="Kong X."/>
            <person name="Jiao Y."/>
            <person name="Jia J."/>
        </authorList>
    </citation>
    <scope>NUCLEOTIDE SEQUENCE [LARGE SCALE GENOMIC DNA]</scope>
    <source>
        <strain evidence="3">cv. AL8/78</strain>
    </source>
</reference>
<sequence>MPLMEDHMEELGVTKGKVLSLVGSPGSLLDSRKARQARTGSSPQMPPLRPGRGNITAPAPGLPLCSPG</sequence>
<dbReference type="AlphaFoldDB" id="A0A452XTM7"/>